<dbReference type="Proteomes" id="UP001559025">
    <property type="component" value="Unassembled WGS sequence"/>
</dbReference>
<feature type="domain" description="HTH cro/C1-type" evidence="1">
    <location>
        <begin position="2"/>
        <end position="52"/>
    </location>
</feature>
<evidence type="ECO:0000313" key="2">
    <source>
        <dbReference type="EMBL" id="MEX4010003.1"/>
    </source>
</evidence>
<evidence type="ECO:0000259" key="1">
    <source>
        <dbReference type="PROSITE" id="PS50943"/>
    </source>
</evidence>
<dbReference type="InterPro" id="IPR010982">
    <property type="entry name" value="Lambda_DNA-bd_dom_sf"/>
</dbReference>
<dbReference type="SUPFAM" id="SSF47413">
    <property type="entry name" value="lambda repressor-like DNA-binding domains"/>
    <property type="match status" value="1"/>
</dbReference>
<accession>A0ABV3X0S3</accession>
<dbReference type="CDD" id="cd00093">
    <property type="entry name" value="HTH_XRE"/>
    <property type="match status" value="1"/>
</dbReference>
<keyword evidence="3" id="KW-1185">Reference proteome</keyword>
<evidence type="ECO:0000313" key="3">
    <source>
        <dbReference type="Proteomes" id="UP001559025"/>
    </source>
</evidence>
<dbReference type="PROSITE" id="PS50943">
    <property type="entry name" value="HTH_CROC1"/>
    <property type="match status" value="1"/>
</dbReference>
<dbReference type="InterPro" id="IPR001387">
    <property type="entry name" value="Cro/C1-type_HTH"/>
</dbReference>
<comment type="caution">
    <text evidence="2">The sequence shown here is derived from an EMBL/GenBank/DDBJ whole genome shotgun (WGS) entry which is preliminary data.</text>
</comment>
<proteinExistence type="predicted"/>
<reference evidence="2 3" key="1">
    <citation type="submission" date="2024-01" db="EMBL/GenBank/DDBJ databases">
        <title>New evidence supports the origin of RcGTA from prophage.</title>
        <authorList>
            <person name="Xu Y."/>
            <person name="Liu B."/>
            <person name="Chen F."/>
        </authorList>
    </citation>
    <scope>NUCLEOTIDE SEQUENCE [LARGE SCALE GENOMIC DNA]</scope>
    <source>
        <strain evidence="2 3">CBW1107-2</strain>
    </source>
</reference>
<dbReference type="Gene3D" id="1.10.260.40">
    <property type="entry name" value="lambda repressor-like DNA-binding domains"/>
    <property type="match status" value="1"/>
</dbReference>
<name>A0ABV3X0S3_9HYPH</name>
<gene>
    <name evidence="2" type="ORF">V1479_22045</name>
</gene>
<organism evidence="2 3">
    <name type="scientific">Neoaquamicrobium sediminum</name>
    <dbReference type="NCBI Taxonomy" id="1849104"/>
    <lineage>
        <taxon>Bacteria</taxon>
        <taxon>Pseudomonadati</taxon>
        <taxon>Pseudomonadota</taxon>
        <taxon>Alphaproteobacteria</taxon>
        <taxon>Hyphomicrobiales</taxon>
        <taxon>Phyllobacteriaceae</taxon>
        <taxon>Neoaquamicrobium</taxon>
    </lineage>
</organism>
<dbReference type="RefSeq" id="WP_368804797.1">
    <property type="nucleotide sequence ID" value="NZ_JAZHFV010000008.1"/>
</dbReference>
<dbReference type="EMBL" id="JAZHFV010000008">
    <property type="protein sequence ID" value="MEX4010003.1"/>
    <property type="molecule type" value="Genomic_DNA"/>
</dbReference>
<sequence>MARAALRWGVRDLAANAQVTAATITRIENGKSAHSATLLAIRAAFEASGIEFIPENGGGPGVRLAKRSAQS</sequence>
<protein>
    <submittedName>
        <fullName evidence="2">Helix-turn-helix transcriptional regulator</fullName>
    </submittedName>
</protein>